<reference evidence="2 3" key="1">
    <citation type="journal article" date="2019" name="Nat. Microbiol.">
        <title>Mediterranean grassland soil C-N compound turnover is dependent on rainfall and depth, and is mediated by genomically divergent microorganisms.</title>
        <authorList>
            <person name="Diamond S."/>
            <person name="Andeer P.F."/>
            <person name="Li Z."/>
            <person name="Crits-Christoph A."/>
            <person name="Burstein D."/>
            <person name="Anantharaman K."/>
            <person name="Lane K.R."/>
            <person name="Thomas B.C."/>
            <person name="Pan C."/>
            <person name="Northen T.R."/>
            <person name="Banfield J.F."/>
        </authorList>
    </citation>
    <scope>NUCLEOTIDE SEQUENCE [LARGE SCALE GENOMIC DNA]</scope>
    <source>
        <strain evidence="2">WS_8</strain>
    </source>
</reference>
<accession>A0A538TWD8</accession>
<evidence type="ECO:0000313" key="2">
    <source>
        <dbReference type="EMBL" id="TMQ67947.1"/>
    </source>
</evidence>
<name>A0A538TWD8_UNCEI</name>
<comment type="caution">
    <text evidence="2">The sequence shown here is derived from an EMBL/GenBank/DDBJ whole genome shotgun (WGS) entry which is preliminary data.</text>
</comment>
<dbReference type="AlphaFoldDB" id="A0A538TWD8"/>
<dbReference type="Proteomes" id="UP000316609">
    <property type="component" value="Unassembled WGS sequence"/>
</dbReference>
<protein>
    <submittedName>
        <fullName evidence="2">Uncharacterized protein</fullName>
    </submittedName>
</protein>
<organism evidence="2 3">
    <name type="scientific">Eiseniibacteriota bacterium</name>
    <dbReference type="NCBI Taxonomy" id="2212470"/>
    <lineage>
        <taxon>Bacteria</taxon>
        <taxon>Candidatus Eiseniibacteriota</taxon>
    </lineage>
</organism>
<gene>
    <name evidence="2" type="ORF">E6K78_02935</name>
</gene>
<sequence>MSLRLEDRHAVDAALARFDLDRAVGDKSFRQHDLLPPSRKAVTLSLARGGETANRSLDHQDRTTEHLGTGGGLADVGGDPIAIARPSSDDPPDEPQRNEADADQDE</sequence>
<feature type="region of interest" description="Disordered" evidence="1">
    <location>
        <begin position="50"/>
        <end position="106"/>
    </location>
</feature>
<feature type="compositionally biased region" description="Basic and acidic residues" evidence="1">
    <location>
        <begin position="56"/>
        <end position="65"/>
    </location>
</feature>
<evidence type="ECO:0000313" key="3">
    <source>
        <dbReference type="Proteomes" id="UP000316609"/>
    </source>
</evidence>
<evidence type="ECO:0000256" key="1">
    <source>
        <dbReference type="SAM" id="MobiDB-lite"/>
    </source>
</evidence>
<dbReference type="EMBL" id="VBOY01000021">
    <property type="protein sequence ID" value="TMQ67947.1"/>
    <property type="molecule type" value="Genomic_DNA"/>
</dbReference>
<proteinExistence type="predicted"/>